<accession>A0A6N2N432</accession>
<name>A0A6N2N432_SALVM</name>
<reference evidence="1" key="1">
    <citation type="submission" date="2019-03" db="EMBL/GenBank/DDBJ databases">
        <authorList>
            <person name="Mank J."/>
            <person name="Almeida P."/>
        </authorList>
    </citation>
    <scope>NUCLEOTIDE SEQUENCE</scope>
    <source>
        <strain evidence="1">78183</strain>
    </source>
</reference>
<dbReference type="InterPro" id="IPR016167">
    <property type="entry name" value="FAD-bd_PCMH_sub1"/>
</dbReference>
<dbReference type="AlphaFoldDB" id="A0A6N2N432"/>
<dbReference type="Gene3D" id="3.30.43.10">
    <property type="entry name" value="Uridine Diphospho-n-acetylenolpyruvylglucosamine Reductase, domain 2"/>
    <property type="match status" value="1"/>
</dbReference>
<proteinExistence type="predicted"/>
<dbReference type="EMBL" id="CAADRP010002129">
    <property type="protein sequence ID" value="VFU61646.1"/>
    <property type="molecule type" value="Genomic_DNA"/>
</dbReference>
<evidence type="ECO:0000313" key="1">
    <source>
        <dbReference type="EMBL" id="VFU61646.1"/>
    </source>
</evidence>
<protein>
    <submittedName>
        <fullName evidence="1">Uncharacterized protein</fullName>
    </submittedName>
</protein>
<organism evidence="1">
    <name type="scientific">Salix viminalis</name>
    <name type="common">Common osier</name>
    <name type="synonym">Basket willow</name>
    <dbReference type="NCBI Taxonomy" id="40686"/>
    <lineage>
        <taxon>Eukaryota</taxon>
        <taxon>Viridiplantae</taxon>
        <taxon>Streptophyta</taxon>
        <taxon>Embryophyta</taxon>
        <taxon>Tracheophyta</taxon>
        <taxon>Spermatophyta</taxon>
        <taxon>Magnoliopsida</taxon>
        <taxon>eudicotyledons</taxon>
        <taxon>Gunneridae</taxon>
        <taxon>Pentapetalae</taxon>
        <taxon>rosids</taxon>
        <taxon>fabids</taxon>
        <taxon>Malpighiales</taxon>
        <taxon>Salicaceae</taxon>
        <taxon>Saliceae</taxon>
        <taxon>Salix</taxon>
    </lineage>
</organism>
<sequence>MGTVFCNVVSQEIIEISFAFSNILYTPQNSSFTSVLQSSAQNLRLAPWKESHILTTSSGLNRASPLFHFP</sequence>
<gene>
    <name evidence="1" type="ORF">SVIM_LOCUS461681</name>
</gene>